<comment type="similarity">
    <text evidence="1">Belongs to the methyltransferase superfamily. NTM1 family.</text>
</comment>
<evidence type="ECO:0000256" key="4">
    <source>
        <dbReference type="ARBA" id="ARBA00022691"/>
    </source>
</evidence>
<organism evidence="11 12">
    <name type="scientific">Penicillium roqueforti (strain FM164)</name>
    <dbReference type="NCBI Taxonomy" id="1365484"/>
    <lineage>
        <taxon>Eukaryota</taxon>
        <taxon>Fungi</taxon>
        <taxon>Dikarya</taxon>
        <taxon>Ascomycota</taxon>
        <taxon>Pezizomycotina</taxon>
        <taxon>Eurotiomycetes</taxon>
        <taxon>Eurotiomycetidae</taxon>
        <taxon>Eurotiales</taxon>
        <taxon>Aspergillaceae</taxon>
        <taxon>Penicillium</taxon>
    </lineage>
</organism>
<dbReference type="PANTHER" id="PTHR12753">
    <property type="entry name" value="AD-003 - RELATED"/>
    <property type="match status" value="1"/>
</dbReference>
<dbReference type="PANTHER" id="PTHR12753:SF0">
    <property type="entry name" value="ALPHA N-TERMINAL PROTEIN METHYLTRANSFERASE 1"/>
    <property type="match status" value="1"/>
</dbReference>
<evidence type="ECO:0000256" key="7">
    <source>
        <dbReference type="ARBA" id="ARBA00043129"/>
    </source>
</evidence>
<dbReference type="OrthoDB" id="1298661at2759"/>
<sequence length="86" mass="9681">MLAMLGKFPWYTRIELRGSKNFLSKIRRSFTPLPDKRKFGLGVYCGAGVGRVTKGFLGDVCEMVDIVEPVESSHRVSRKESWDSGV</sequence>
<proteinExistence type="inferred from homology"/>
<keyword evidence="3" id="KW-0808">Transferase</keyword>
<evidence type="ECO:0000256" key="9">
    <source>
        <dbReference type="ARBA" id="ARBA00047885"/>
    </source>
</evidence>
<comment type="catalytic activity">
    <reaction evidence="9">
        <text>N-terminal L-prolyl-L-prolyl-L-lysyl-[protein] + 2 S-adenosyl-L-methionine = N-terminal N,N-dimethyl-L-prolyl-L-prolyl-L-lysyl-[protein] + 2 S-adenosyl-L-homocysteine + 2 H(+)</text>
        <dbReference type="Rhea" id="RHEA:54736"/>
        <dbReference type="Rhea" id="RHEA-COMP:13787"/>
        <dbReference type="Rhea" id="RHEA-COMP:13974"/>
        <dbReference type="ChEBI" id="CHEBI:15378"/>
        <dbReference type="ChEBI" id="CHEBI:57856"/>
        <dbReference type="ChEBI" id="CHEBI:59789"/>
        <dbReference type="ChEBI" id="CHEBI:138059"/>
        <dbReference type="ChEBI" id="CHEBI:138318"/>
        <dbReference type="EC" id="2.1.1.244"/>
    </reaction>
</comment>
<dbReference type="EC" id="2.1.1.244" evidence="5"/>
<reference evidence="11" key="1">
    <citation type="journal article" date="2014" name="Nat. Commun.">
        <title>Multiple recent horizontal transfers of a large genomic region in cheese making fungi.</title>
        <authorList>
            <person name="Cheeseman K."/>
            <person name="Ropars J."/>
            <person name="Renault P."/>
            <person name="Dupont J."/>
            <person name="Gouzy J."/>
            <person name="Branca A."/>
            <person name="Abraham A.L."/>
            <person name="Ceppi M."/>
            <person name="Conseiller E."/>
            <person name="Debuchy R."/>
            <person name="Malagnac F."/>
            <person name="Goarin A."/>
            <person name="Silar P."/>
            <person name="Lacoste S."/>
            <person name="Sallet E."/>
            <person name="Bensimon A."/>
            <person name="Giraud T."/>
            <person name="Brygoo Y."/>
        </authorList>
    </citation>
    <scope>NUCLEOTIDE SEQUENCE [LARGE SCALE GENOMIC DNA]</scope>
    <source>
        <strain evidence="11">FM164</strain>
    </source>
</reference>
<dbReference type="AlphaFoldDB" id="W6PQR0"/>
<dbReference type="Pfam" id="PF05891">
    <property type="entry name" value="Methyltransf_PK"/>
    <property type="match status" value="1"/>
</dbReference>
<gene>
    <name evidence="11" type="ORF">PROQFM164_S01g000039</name>
</gene>
<comment type="catalytic activity">
    <reaction evidence="10">
        <text>N-terminal L-alanyl-L-prolyl-L-lysyl-[protein] + 3 S-adenosyl-L-methionine = N-terminal N,N,N-trimethyl-L-alanyl-L-prolyl-L-lysyl-[protein] + 3 S-adenosyl-L-homocysteine + 3 H(+)</text>
        <dbReference type="Rhea" id="RHEA:54712"/>
        <dbReference type="Rhea" id="RHEA-COMP:13785"/>
        <dbReference type="Rhea" id="RHEA-COMP:13971"/>
        <dbReference type="ChEBI" id="CHEBI:15378"/>
        <dbReference type="ChEBI" id="CHEBI:57856"/>
        <dbReference type="ChEBI" id="CHEBI:59789"/>
        <dbReference type="ChEBI" id="CHEBI:138057"/>
        <dbReference type="ChEBI" id="CHEBI:138315"/>
        <dbReference type="EC" id="2.1.1.244"/>
    </reaction>
</comment>
<comment type="catalytic activity">
    <reaction evidence="8">
        <text>N-terminal L-seryl-L-prolyl-L-lysyl-[protein] + 3 S-adenosyl-L-methionine = N-terminal N,N,N-trimethyl-L-seryl-L-prolyl-L-lysyl-[protein] + 3 S-adenosyl-L-homocysteine + 3 H(+)</text>
        <dbReference type="Rhea" id="RHEA:54724"/>
        <dbReference type="Rhea" id="RHEA-COMP:13789"/>
        <dbReference type="Rhea" id="RHEA-COMP:13973"/>
        <dbReference type="ChEBI" id="CHEBI:15378"/>
        <dbReference type="ChEBI" id="CHEBI:57856"/>
        <dbReference type="ChEBI" id="CHEBI:59789"/>
        <dbReference type="ChEBI" id="CHEBI:138061"/>
        <dbReference type="ChEBI" id="CHEBI:138317"/>
        <dbReference type="EC" id="2.1.1.244"/>
    </reaction>
</comment>
<dbReference type="GO" id="GO:0071885">
    <property type="term" value="F:N-terminal protein N-methyltransferase activity"/>
    <property type="evidence" value="ECO:0007669"/>
    <property type="project" value="UniProtKB-EC"/>
</dbReference>
<keyword evidence="4" id="KW-0949">S-adenosyl-L-methionine</keyword>
<name>W6PQR0_PENRF</name>
<keyword evidence="2" id="KW-0489">Methyltransferase</keyword>
<dbReference type="STRING" id="1365484.W6PQR0"/>
<keyword evidence="12" id="KW-1185">Reference proteome</keyword>
<evidence type="ECO:0000256" key="5">
    <source>
        <dbReference type="ARBA" id="ARBA00039112"/>
    </source>
</evidence>
<evidence type="ECO:0000256" key="10">
    <source>
        <dbReference type="ARBA" id="ARBA00048167"/>
    </source>
</evidence>
<evidence type="ECO:0000313" key="11">
    <source>
        <dbReference type="EMBL" id="CDM26230.1"/>
    </source>
</evidence>
<dbReference type="GO" id="GO:0032259">
    <property type="term" value="P:methylation"/>
    <property type="evidence" value="ECO:0007669"/>
    <property type="project" value="UniProtKB-KW"/>
</dbReference>
<dbReference type="InterPro" id="IPR008576">
    <property type="entry name" value="MeTrfase_NTM1"/>
</dbReference>
<evidence type="ECO:0000256" key="1">
    <source>
        <dbReference type="ARBA" id="ARBA00009059"/>
    </source>
</evidence>
<dbReference type="GO" id="GO:0005737">
    <property type="term" value="C:cytoplasm"/>
    <property type="evidence" value="ECO:0007669"/>
    <property type="project" value="TreeGrafter"/>
</dbReference>
<dbReference type="Gene3D" id="3.40.50.150">
    <property type="entry name" value="Vaccinia Virus protein VP39"/>
    <property type="match status" value="1"/>
</dbReference>
<evidence type="ECO:0000256" key="3">
    <source>
        <dbReference type="ARBA" id="ARBA00022679"/>
    </source>
</evidence>
<dbReference type="Proteomes" id="UP000030686">
    <property type="component" value="Unassembled WGS sequence"/>
</dbReference>
<evidence type="ECO:0000313" key="12">
    <source>
        <dbReference type="Proteomes" id="UP000030686"/>
    </source>
</evidence>
<dbReference type="InterPro" id="IPR029063">
    <property type="entry name" value="SAM-dependent_MTases_sf"/>
</dbReference>
<evidence type="ECO:0000256" key="6">
    <source>
        <dbReference type="ARBA" id="ARBA00039449"/>
    </source>
</evidence>
<evidence type="ECO:0000256" key="2">
    <source>
        <dbReference type="ARBA" id="ARBA00022603"/>
    </source>
</evidence>
<dbReference type="EMBL" id="HG792015">
    <property type="protein sequence ID" value="CDM26230.1"/>
    <property type="molecule type" value="Genomic_DNA"/>
</dbReference>
<evidence type="ECO:0000256" key="8">
    <source>
        <dbReference type="ARBA" id="ARBA00047306"/>
    </source>
</evidence>
<protein>
    <recommendedName>
        <fullName evidence="6">Alpha N-terminal protein methyltransferase 1</fullName>
        <ecNumber evidence="5">2.1.1.244</ecNumber>
    </recommendedName>
    <alternativeName>
        <fullName evidence="7">X-Pro-Lys N-terminal protein methyltransferase 1</fullName>
    </alternativeName>
</protein>
<accession>W6PQR0</accession>